<name>A0A9X0R358_9PROT</name>
<reference evidence="1" key="1">
    <citation type="submission" date="2020-08" db="EMBL/GenBank/DDBJ databases">
        <authorList>
            <person name="Hu Y."/>
            <person name="Nguyen S.V."/>
            <person name="Li F."/>
            <person name="Fanning S."/>
        </authorList>
    </citation>
    <scope>NUCLEOTIDE SEQUENCE</scope>
    <source>
        <strain evidence="1">SYSU D8009</strain>
    </source>
</reference>
<sequence length="71" mass="8017">MNGVAVRRWIKQLEADQDVLKQLRADAKTEGGKLTQFGRDVLWAAKKNGIKRADMARLLDITQGAVTPYYK</sequence>
<protein>
    <submittedName>
        <fullName evidence="1">Uncharacterized protein</fullName>
    </submittedName>
</protein>
<gene>
    <name evidence="1" type="ORF">H7965_25315</name>
</gene>
<proteinExistence type="predicted"/>
<organism evidence="1 2">
    <name type="scientific">Siccirubricoccus deserti</name>
    <dbReference type="NCBI Taxonomy" id="2013562"/>
    <lineage>
        <taxon>Bacteria</taxon>
        <taxon>Pseudomonadati</taxon>
        <taxon>Pseudomonadota</taxon>
        <taxon>Alphaproteobacteria</taxon>
        <taxon>Acetobacterales</taxon>
        <taxon>Roseomonadaceae</taxon>
        <taxon>Siccirubricoccus</taxon>
    </lineage>
</organism>
<dbReference type="RefSeq" id="WP_186773339.1">
    <property type="nucleotide sequence ID" value="NZ_JACOMF010000064.1"/>
</dbReference>
<dbReference type="Proteomes" id="UP000600101">
    <property type="component" value="Unassembled WGS sequence"/>
</dbReference>
<dbReference type="AlphaFoldDB" id="A0A9X0R358"/>
<comment type="caution">
    <text evidence="1">The sequence shown here is derived from an EMBL/GenBank/DDBJ whole genome shotgun (WGS) entry which is preliminary data.</text>
</comment>
<evidence type="ECO:0000313" key="1">
    <source>
        <dbReference type="EMBL" id="MBC4018589.1"/>
    </source>
</evidence>
<keyword evidence="2" id="KW-1185">Reference proteome</keyword>
<dbReference type="EMBL" id="JACOMF010000064">
    <property type="protein sequence ID" value="MBC4018589.1"/>
    <property type="molecule type" value="Genomic_DNA"/>
</dbReference>
<accession>A0A9X0R358</accession>
<evidence type="ECO:0000313" key="2">
    <source>
        <dbReference type="Proteomes" id="UP000600101"/>
    </source>
</evidence>